<sequence>MNLIGEITHLLPFVQSNLSDCGRGCGVKAFSQGFEPIGASVRNIPGVETEAGNYVRFMSLAHLLHQRPVLLRDPINGEANDAGIDG</sequence>
<evidence type="ECO:0000313" key="1">
    <source>
        <dbReference type="EMBL" id="PRQ43295.1"/>
    </source>
</evidence>
<proteinExistence type="predicted"/>
<keyword evidence="2" id="KW-1185">Reference proteome</keyword>
<reference evidence="1 2" key="1">
    <citation type="journal article" date="2018" name="Nat. Genet.">
        <title>The Rosa genome provides new insights in the design of modern roses.</title>
        <authorList>
            <person name="Bendahmane M."/>
        </authorList>
    </citation>
    <scope>NUCLEOTIDE SEQUENCE [LARGE SCALE GENOMIC DNA]</scope>
    <source>
        <strain evidence="2">cv. Old Blush</strain>
    </source>
</reference>
<accession>A0A2P6RA51</accession>
<evidence type="ECO:0000313" key="2">
    <source>
        <dbReference type="Proteomes" id="UP000238479"/>
    </source>
</evidence>
<dbReference type="EMBL" id="PDCK01000041">
    <property type="protein sequence ID" value="PRQ43295.1"/>
    <property type="molecule type" value="Genomic_DNA"/>
</dbReference>
<dbReference type="AlphaFoldDB" id="A0A2P6RA51"/>
<organism evidence="1 2">
    <name type="scientific">Rosa chinensis</name>
    <name type="common">China rose</name>
    <dbReference type="NCBI Taxonomy" id="74649"/>
    <lineage>
        <taxon>Eukaryota</taxon>
        <taxon>Viridiplantae</taxon>
        <taxon>Streptophyta</taxon>
        <taxon>Embryophyta</taxon>
        <taxon>Tracheophyta</taxon>
        <taxon>Spermatophyta</taxon>
        <taxon>Magnoliopsida</taxon>
        <taxon>eudicotyledons</taxon>
        <taxon>Gunneridae</taxon>
        <taxon>Pentapetalae</taxon>
        <taxon>rosids</taxon>
        <taxon>fabids</taxon>
        <taxon>Rosales</taxon>
        <taxon>Rosaceae</taxon>
        <taxon>Rosoideae</taxon>
        <taxon>Rosoideae incertae sedis</taxon>
        <taxon>Rosa</taxon>
    </lineage>
</organism>
<dbReference type="Gramene" id="PRQ43295">
    <property type="protein sequence ID" value="PRQ43295"/>
    <property type="gene ID" value="RchiOBHm_Chr3g0466951"/>
</dbReference>
<name>A0A2P6RA51_ROSCH</name>
<dbReference type="Proteomes" id="UP000238479">
    <property type="component" value="Chromosome 3"/>
</dbReference>
<gene>
    <name evidence="1" type="ORF">RchiOBHm_Chr3g0466951</name>
</gene>
<protein>
    <submittedName>
        <fullName evidence="1">Uncharacterized protein</fullName>
    </submittedName>
</protein>
<comment type="caution">
    <text evidence="1">The sequence shown here is derived from an EMBL/GenBank/DDBJ whole genome shotgun (WGS) entry which is preliminary data.</text>
</comment>